<gene>
    <name evidence="2" type="ORF">NX794_07665</name>
</gene>
<accession>A0ABT2AXY2</accession>
<feature type="compositionally biased region" description="Low complexity" evidence="1">
    <location>
        <begin position="135"/>
        <end position="154"/>
    </location>
</feature>
<dbReference type="Pfam" id="PF25310">
    <property type="entry name" value="VG15"/>
    <property type="match status" value="1"/>
</dbReference>
<proteinExistence type="predicted"/>
<evidence type="ECO:0000313" key="2">
    <source>
        <dbReference type="EMBL" id="MCS0601108.1"/>
    </source>
</evidence>
<dbReference type="Proteomes" id="UP001205612">
    <property type="component" value="Unassembled WGS sequence"/>
</dbReference>
<dbReference type="RefSeq" id="WP_258777475.1">
    <property type="nucleotide sequence ID" value="NZ_JANUGP010000004.1"/>
</dbReference>
<organism evidence="2 3">
    <name type="scientific">Streptomyces pyxinicus</name>
    <dbReference type="NCBI Taxonomy" id="2970331"/>
    <lineage>
        <taxon>Bacteria</taxon>
        <taxon>Bacillati</taxon>
        <taxon>Actinomycetota</taxon>
        <taxon>Actinomycetes</taxon>
        <taxon>Kitasatosporales</taxon>
        <taxon>Streptomycetaceae</taxon>
        <taxon>Streptomyces</taxon>
    </lineage>
</organism>
<comment type="caution">
    <text evidence="2">The sequence shown here is derived from an EMBL/GenBank/DDBJ whole genome shotgun (WGS) entry which is preliminary data.</text>
</comment>
<sequence>MTSAARQAEADRVSAAFQVALTQIGAGTVDEALKLWKAVPVTARATTSTAWLRRAITLVMTRRRMSRDLARAYYRLARALRTGSTVADPYHPEPTYVTLDTLRREFAELAGEAAGGSLEEPSGAGRPEPSDSSPQAATGESGEAGGEAQPASEQTSAPEADAELDEDRIAVEELDGLEPSEEQIEREAEAEARVILEALGPSNLERKTSVIDDSKPAVDVDKAREEAHQQAGARQAATAERLVMNGGRSTVWNHMARDRRVIGYIRLSRSGTPCGWCAMLISRGPVYKSQATAAFAEGDAYHDNCHCYAEPVYSLAQYKGSSASALYELNRRYEELWPKVTKGLSGKAAVSAWRRFIRREQKAAAQEARQTPPNVQEA</sequence>
<feature type="region of interest" description="Disordered" evidence="1">
    <location>
        <begin position="114"/>
        <end position="162"/>
    </location>
</feature>
<keyword evidence="3" id="KW-1185">Reference proteome</keyword>
<evidence type="ECO:0000256" key="1">
    <source>
        <dbReference type="SAM" id="MobiDB-lite"/>
    </source>
</evidence>
<feature type="compositionally biased region" description="Low complexity" evidence="1">
    <location>
        <begin position="114"/>
        <end position="125"/>
    </location>
</feature>
<evidence type="ECO:0008006" key="4">
    <source>
        <dbReference type="Google" id="ProtNLM"/>
    </source>
</evidence>
<dbReference type="InterPro" id="IPR057369">
    <property type="entry name" value="VG15"/>
</dbReference>
<reference evidence="2 3" key="1">
    <citation type="submission" date="2022-08" db="EMBL/GenBank/DDBJ databases">
        <authorList>
            <person name="Somphong A."/>
            <person name="Phongsopitanun W."/>
        </authorList>
    </citation>
    <scope>NUCLEOTIDE SEQUENCE [LARGE SCALE GENOMIC DNA]</scope>
    <source>
        <strain evidence="2 3">LP11</strain>
    </source>
</reference>
<dbReference type="EMBL" id="JANUGP010000004">
    <property type="protein sequence ID" value="MCS0601108.1"/>
    <property type="molecule type" value="Genomic_DNA"/>
</dbReference>
<name>A0ABT2AXY2_9ACTN</name>
<evidence type="ECO:0000313" key="3">
    <source>
        <dbReference type="Proteomes" id="UP001205612"/>
    </source>
</evidence>
<protein>
    <recommendedName>
        <fullName evidence="4">Capsid maturation protease</fullName>
    </recommendedName>
</protein>